<dbReference type="GO" id="GO:0005829">
    <property type="term" value="C:cytosol"/>
    <property type="evidence" value="ECO:0007669"/>
    <property type="project" value="TreeGrafter"/>
</dbReference>
<feature type="binding site" evidence="5">
    <location>
        <begin position="100"/>
        <end position="103"/>
    </location>
    <ligand>
        <name>substrate</name>
    </ligand>
</feature>
<dbReference type="EMBL" id="FMXB01000018">
    <property type="protein sequence ID" value="SDA65723.1"/>
    <property type="molecule type" value="Genomic_DNA"/>
</dbReference>
<keyword evidence="4 5" id="KW-0413">Isomerase</keyword>
<gene>
    <name evidence="5" type="primary">rpiA</name>
    <name evidence="6" type="ORF">SAMN02910315_01971</name>
</gene>
<dbReference type="InterPro" id="IPR004788">
    <property type="entry name" value="Ribose5P_isomerase_type_A"/>
</dbReference>
<dbReference type="GO" id="GO:0006014">
    <property type="term" value="P:D-ribose metabolic process"/>
    <property type="evidence" value="ECO:0007669"/>
    <property type="project" value="TreeGrafter"/>
</dbReference>
<feature type="active site" description="Proton acceptor" evidence="5">
    <location>
        <position position="109"/>
    </location>
</feature>
<evidence type="ECO:0000256" key="4">
    <source>
        <dbReference type="ARBA" id="ARBA00023235"/>
    </source>
</evidence>
<dbReference type="NCBIfam" id="TIGR00021">
    <property type="entry name" value="rpiA"/>
    <property type="match status" value="1"/>
</dbReference>
<dbReference type="EC" id="5.3.1.6" evidence="5"/>
<dbReference type="HAMAP" id="MF_00170">
    <property type="entry name" value="Rib_5P_isom_A"/>
    <property type="match status" value="1"/>
</dbReference>
<dbReference type="PANTHER" id="PTHR11934">
    <property type="entry name" value="RIBOSE-5-PHOSPHATE ISOMERASE"/>
    <property type="match status" value="1"/>
</dbReference>
<dbReference type="InterPro" id="IPR037171">
    <property type="entry name" value="NagB/RpiA_transferase-like"/>
</dbReference>
<name>A0A1G5X5N1_9EURY</name>
<proteinExistence type="inferred from homology"/>
<protein>
    <recommendedName>
        <fullName evidence="5">Ribose-5-phosphate isomerase A</fullName>
        <ecNumber evidence="5">5.3.1.6</ecNumber>
    </recommendedName>
    <alternativeName>
        <fullName evidence="5">Phosphoriboisomerase A</fullName>
        <shortName evidence="5">PRI</shortName>
    </alternativeName>
</protein>
<evidence type="ECO:0000256" key="1">
    <source>
        <dbReference type="ARBA" id="ARBA00001713"/>
    </source>
</evidence>
<dbReference type="Proteomes" id="UP000323439">
    <property type="component" value="Unassembled WGS sequence"/>
</dbReference>
<evidence type="ECO:0000256" key="5">
    <source>
        <dbReference type="HAMAP-Rule" id="MF_00170"/>
    </source>
</evidence>
<dbReference type="GO" id="GO:0009052">
    <property type="term" value="P:pentose-phosphate shunt, non-oxidative branch"/>
    <property type="evidence" value="ECO:0007669"/>
    <property type="project" value="UniProtKB-UniRule"/>
</dbReference>
<comment type="pathway">
    <text evidence="5">Carbohydrate degradation; pentose phosphate pathway; D-ribose 5-phosphate from D-ribulose 5-phosphate (non-oxidative stage): step 1/1.</text>
</comment>
<sequence length="228" mass="24577">MKTASKNDSAKKNAGYKAAEYVEDGMVLGLGTGSTTHYFIEKVGMKMAEEGIKVQGIPTSFQSLLLAKKWNIPITTLEENDVDLSVDGADEVDGDFNLIKGGGAAHTKEKIVDYAAEKFIVIVDESKVVEKLGTFPVPVEVIPDASRIVIQTLEDMGAECEIRMAQRKDGPVITDNGNFVIDAKFAEIASPQHLEIDLNSIPGVVENGIFSQMVDKVIVGTSDGTKEL</sequence>
<dbReference type="RefSeq" id="WP_149732471.1">
    <property type="nucleotide sequence ID" value="NZ_FMXB01000018.1"/>
</dbReference>
<keyword evidence="7" id="KW-1185">Reference proteome</keyword>
<comment type="function">
    <text evidence="5">Catalyzes the reversible conversion of ribose-5-phosphate to ribulose 5-phosphate.</text>
</comment>
<dbReference type="UniPathway" id="UPA00115">
    <property type="reaction ID" value="UER00412"/>
</dbReference>
<dbReference type="AlphaFoldDB" id="A0A1G5X5N1"/>
<reference evidence="6 7" key="1">
    <citation type="submission" date="2016-10" db="EMBL/GenBank/DDBJ databases">
        <authorList>
            <person name="Varghese N."/>
            <person name="Submissions S."/>
        </authorList>
    </citation>
    <scope>NUCLEOTIDE SEQUENCE [LARGE SCALE GENOMIC DNA]</scope>
    <source>
        <strain evidence="6 7">DSM 16643</strain>
    </source>
</reference>
<dbReference type="SUPFAM" id="SSF100950">
    <property type="entry name" value="NagB/RpiA/CoA transferase-like"/>
    <property type="match status" value="1"/>
</dbReference>
<dbReference type="NCBIfam" id="NF001924">
    <property type="entry name" value="PRK00702.1"/>
    <property type="match status" value="1"/>
</dbReference>
<dbReference type="STRING" id="230361.sm9_0776"/>
<feature type="binding site" evidence="5">
    <location>
        <position position="127"/>
    </location>
    <ligand>
        <name>substrate</name>
    </ligand>
</feature>
<dbReference type="FunFam" id="3.40.50.1360:FF:000001">
    <property type="entry name" value="Ribose-5-phosphate isomerase A"/>
    <property type="match status" value="1"/>
</dbReference>
<comment type="catalytic activity">
    <reaction evidence="1 5">
        <text>aldehydo-D-ribose 5-phosphate = D-ribulose 5-phosphate</text>
        <dbReference type="Rhea" id="RHEA:14657"/>
        <dbReference type="ChEBI" id="CHEBI:58121"/>
        <dbReference type="ChEBI" id="CHEBI:58273"/>
        <dbReference type="EC" id="5.3.1.6"/>
    </reaction>
</comment>
<dbReference type="GO" id="GO:0004751">
    <property type="term" value="F:ribose-5-phosphate isomerase activity"/>
    <property type="evidence" value="ECO:0007669"/>
    <property type="project" value="UniProtKB-UniRule"/>
</dbReference>
<dbReference type="FunFam" id="3.30.70.260:FF:000018">
    <property type="entry name" value="Ribose-5-phosphate isomerase A"/>
    <property type="match status" value="1"/>
</dbReference>
<feature type="binding site" evidence="5">
    <location>
        <begin position="32"/>
        <end position="35"/>
    </location>
    <ligand>
        <name>substrate</name>
    </ligand>
</feature>
<dbReference type="Pfam" id="PF06026">
    <property type="entry name" value="Rib_5-P_isom_A"/>
    <property type="match status" value="1"/>
</dbReference>
<feature type="binding site" evidence="5">
    <location>
        <begin position="87"/>
        <end position="90"/>
    </location>
    <ligand>
        <name>substrate</name>
    </ligand>
</feature>
<comment type="subunit">
    <text evidence="3">Homotetramer.</text>
</comment>
<organism evidence="6 7">
    <name type="scientific">Methanobrevibacter millerae</name>
    <dbReference type="NCBI Taxonomy" id="230361"/>
    <lineage>
        <taxon>Archaea</taxon>
        <taxon>Methanobacteriati</taxon>
        <taxon>Methanobacteriota</taxon>
        <taxon>Methanomada group</taxon>
        <taxon>Methanobacteria</taxon>
        <taxon>Methanobacteriales</taxon>
        <taxon>Methanobacteriaceae</taxon>
        <taxon>Methanobrevibacter</taxon>
    </lineage>
</organism>
<dbReference type="Gene3D" id="3.30.70.260">
    <property type="match status" value="1"/>
</dbReference>
<dbReference type="InterPro" id="IPR020672">
    <property type="entry name" value="Ribose5P_isomerase_typA_subgr"/>
</dbReference>
<dbReference type="OrthoDB" id="19013at2157"/>
<comment type="subunit">
    <text evidence="5">Homodimer.</text>
</comment>
<evidence type="ECO:0000313" key="7">
    <source>
        <dbReference type="Proteomes" id="UP000323439"/>
    </source>
</evidence>
<comment type="similarity">
    <text evidence="2 5">Belongs to the ribose 5-phosphate isomerase family.</text>
</comment>
<evidence type="ECO:0000256" key="2">
    <source>
        <dbReference type="ARBA" id="ARBA00008088"/>
    </source>
</evidence>
<dbReference type="SUPFAM" id="SSF75445">
    <property type="entry name" value="D-ribose-5-phosphate isomerase (RpiA), lid domain"/>
    <property type="match status" value="1"/>
</dbReference>
<dbReference type="Gene3D" id="3.40.50.1360">
    <property type="match status" value="1"/>
</dbReference>
<dbReference type="CDD" id="cd01398">
    <property type="entry name" value="RPI_A"/>
    <property type="match status" value="1"/>
</dbReference>
<evidence type="ECO:0000256" key="3">
    <source>
        <dbReference type="ARBA" id="ARBA00011881"/>
    </source>
</evidence>
<accession>A0A1G5X5N1</accession>
<dbReference type="PANTHER" id="PTHR11934:SF0">
    <property type="entry name" value="RIBOSE-5-PHOSPHATE ISOMERASE"/>
    <property type="match status" value="1"/>
</dbReference>
<evidence type="ECO:0000313" key="6">
    <source>
        <dbReference type="EMBL" id="SDA65723.1"/>
    </source>
</evidence>